<protein>
    <recommendedName>
        <fullName evidence="4">YcxB-like protein domain-containing protein</fullName>
    </recommendedName>
</protein>
<keyword evidence="1" id="KW-0472">Membrane</keyword>
<sequence length="197" mass="22706">MTRVVKCLFTVDGMADASFRVYKLSPTYKRWRRIRLVVGLLFTAFWILAVGIQAVAWITSSKTIYSPFKIFMLSLFPVLLAILLYSDYFTIRRMRKYIKDVLREADGVPAELKIDDQGISISTQFVVESSTNIAWSKITDVKFGEAEIELGNSRDFLLIVRRSYFDSASEWETWIQDIEVYTADAIRLTETKNGKPT</sequence>
<organism evidence="2 3">
    <name type="scientific">Leptonema illini</name>
    <dbReference type="NCBI Taxonomy" id="183"/>
    <lineage>
        <taxon>Bacteria</taxon>
        <taxon>Pseudomonadati</taxon>
        <taxon>Spirochaetota</taxon>
        <taxon>Spirochaetia</taxon>
        <taxon>Leptospirales</taxon>
        <taxon>Leptospiraceae</taxon>
        <taxon>Leptonema</taxon>
    </lineage>
</organism>
<dbReference type="EMBL" id="WBUI01000001">
    <property type="protein sequence ID" value="KAB2935276.1"/>
    <property type="molecule type" value="Genomic_DNA"/>
</dbReference>
<dbReference type="AlphaFoldDB" id="A0A833H4L9"/>
<accession>A0A833H4L9</accession>
<keyword evidence="1" id="KW-0812">Transmembrane</keyword>
<keyword evidence="1" id="KW-1133">Transmembrane helix</keyword>
<reference evidence="2 3" key="1">
    <citation type="submission" date="2019-10" db="EMBL/GenBank/DDBJ databases">
        <title>Extracellular Electron Transfer in a Candidatus Methanoperedens spp. Enrichment Culture.</title>
        <authorList>
            <person name="Berger S."/>
            <person name="Rangel Shaw D."/>
            <person name="Berben T."/>
            <person name="In 'T Zandt M."/>
            <person name="Frank J."/>
            <person name="Reimann J."/>
            <person name="Jetten M.S.M."/>
            <person name="Welte C.U."/>
        </authorList>
    </citation>
    <scope>NUCLEOTIDE SEQUENCE [LARGE SCALE GENOMIC DNA]</scope>
    <source>
        <strain evidence="2">SB12</strain>
    </source>
</reference>
<evidence type="ECO:0000313" key="2">
    <source>
        <dbReference type="EMBL" id="KAB2935276.1"/>
    </source>
</evidence>
<proteinExistence type="predicted"/>
<evidence type="ECO:0000256" key="1">
    <source>
        <dbReference type="SAM" id="Phobius"/>
    </source>
</evidence>
<dbReference type="Proteomes" id="UP000460298">
    <property type="component" value="Unassembled WGS sequence"/>
</dbReference>
<evidence type="ECO:0000313" key="3">
    <source>
        <dbReference type="Proteomes" id="UP000460298"/>
    </source>
</evidence>
<evidence type="ECO:0008006" key="4">
    <source>
        <dbReference type="Google" id="ProtNLM"/>
    </source>
</evidence>
<name>A0A833H4L9_9LEPT</name>
<gene>
    <name evidence="2" type="ORF">F9K24_00685</name>
</gene>
<feature type="transmembrane region" description="Helical" evidence="1">
    <location>
        <begin position="70"/>
        <end position="89"/>
    </location>
</feature>
<comment type="caution">
    <text evidence="2">The sequence shown here is derived from an EMBL/GenBank/DDBJ whole genome shotgun (WGS) entry which is preliminary data.</text>
</comment>
<feature type="transmembrane region" description="Helical" evidence="1">
    <location>
        <begin position="36"/>
        <end position="58"/>
    </location>
</feature>